<organism evidence="4">
    <name type="scientific">Thelazia callipaeda</name>
    <name type="common">Oriental eyeworm</name>
    <name type="synonym">Parasitic nematode</name>
    <dbReference type="NCBI Taxonomy" id="103827"/>
    <lineage>
        <taxon>Eukaryota</taxon>
        <taxon>Metazoa</taxon>
        <taxon>Ecdysozoa</taxon>
        <taxon>Nematoda</taxon>
        <taxon>Chromadorea</taxon>
        <taxon>Rhabditida</taxon>
        <taxon>Spirurina</taxon>
        <taxon>Spiruromorpha</taxon>
        <taxon>Thelazioidea</taxon>
        <taxon>Thelaziidae</taxon>
        <taxon>Thelazia</taxon>
    </lineage>
</organism>
<dbReference type="PANTHER" id="PTHR10219">
    <property type="entry name" value="GLYCOLIPID TRANSFER PROTEIN-RELATED"/>
    <property type="match status" value="1"/>
</dbReference>
<evidence type="ECO:0000259" key="1">
    <source>
        <dbReference type="Pfam" id="PF08718"/>
    </source>
</evidence>
<evidence type="ECO:0000313" key="2">
    <source>
        <dbReference type="EMBL" id="VDM95444.1"/>
    </source>
</evidence>
<dbReference type="GO" id="GO:0005829">
    <property type="term" value="C:cytosol"/>
    <property type="evidence" value="ECO:0007669"/>
    <property type="project" value="TreeGrafter"/>
</dbReference>
<dbReference type="OrthoDB" id="116883at2759"/>
<dbReference type="Gene3D" id="1.10.3520.10">
    <property type="entry name" value="Glycolipid transfer protein"/>
    <property type="match status" value="1"/>
</dbReference>
<dbReference type="OMA" id="FSHACTL"/>
<reference evidence="2 3" key="2">
    <citation type="submission" date="2018-11" db="EMBL/GenBank/DDBJ databases">
        <authorList>
            <consortium name="Pathogen Informatics"/>
        </authorList>
    </citation>
    <scope>NUCLEOTIDE SEQUENCE [LARGE SCALE GENOMIC DNA]</scope>
</reference>
<sequence length="213" mass="24441">MQADITSGNRDFNIDVVTKFFEESLVNDNDVRLPSYINAFRELNKFIALLGKGFNFIEKDLLEKEKILNDLYVLDSSHYATVNSMISCESRSAQSSRKGSRTLLRLHRALLFITDFLKNLNQSREGDQISALCQSSYDNTLSKHHSWIIRQCVRVATRFLASRDILLKAVNDGKMFKNELEVQQAITKLVTAAEQVYGRVQQIYKNENILDLP</sequence>
<evidence type="ECO:0000313" key="3">
    <source>
        <dbReference type="Proteomes" id="UP000276776"/>
    </source>
</evidence>
<dbReference type="EMBL" id="UYYF01000033">
    <property type="protein sequence ID" value="VDM95444.1"/>
    <property type="molecule type" value="Genomic_DNA"/>
</dbReference>
<proteinExistence type="predicted"/>
<dbReference type="STRING" id="103827.A0A0N5CK78"/>
<dbReference type="GO" id="GO:1902387">
    <property type="term" value="F:ceramide 1-phosphate binding"/>
    <property type="evidence" value="ECO:0007669"/>
    <property type="project" value="TreeGrafter"/>
</dbReference>
<dbReference type="InterPro" id="IPR036497">
    <property type="entry name" value="GLTP_sf"/>
</dbReference>
<dbReference type="Proteomes" id="UP000276776">
    <property type="component" value="Unassembled WGS sequence"/>
</dbReference>
<gene>
    <name evidence="2" type="ORF">TCLT_LOCUS464</name>
</gene>
<name>A0A0N5CK78_THECL</name>
<evidence type="ECO:0000313" key="4">
    <source>
        <dbReference type="WBParaSite" id="TCLT_0000046301-mRNA-1"/>
    </source>
</evidence>
<dbReference type="WBParaSite" id="TCLT_0000046301-mRNA-1">
    <property type="protein sequence ID" value="TCLT_0000046301-mRNA-1"/>
    <property type="gene ID" value="TCLT_0000046301"/>
</dbReference>
<accession>A0A0N5CK78</accession>
<protein>
    <submittedName>
        <fullName evidence="4">GLTP domain-containing protein</fullName>
    </submittedName>
</protein>
<reference evidence="4" key="1">
    <citation type="submission" date="2017-02" db="UniProtKB">
        <authorList>
            <consortium name="WormBaseParasite"/>
        </authorList>
    </citation>
    <scope>IDENTIFICATION</scope>
</reference>
<dbReference type="InterPro" id="IPR014830">
    <property type="entry name" value="Glycolipid_transfer_prot_dom"/>
</dbReference>
<dbReference type="SUPFAM" id="SSF110004">
    <property type="entry name" value="Glycolipid transfer protein, GLTP"/>
    <property type="match status" value="1"/>
</dbReference>
<keyword evidence="3" id="KW-1185">Reference proteome</keyword>
<feature type="domain" description="Glycolipid transfer protein" evidence="1">
    <location>
        <begin position="32"/>
        <end position="171"/>
    </location>
</feature>
<dbReference type="GO" id="GO:0016020">
    <property type="term" value="C:membrane"/>
    <property type="evidence" value="ECO:0007669"/>
    <property type="project" value="TreeGrafter"/>
</dbReference>
<dbReference type="AlphaFoldDB" id="A0A0N5CK78"/>
<dbReference type="PANTHER" id="PTHR10219:SF43">
    <property type="entry name" value="GLYCOLIPID TRANSFER PROTEIN DOMAIN-CONTAINING PROTEIN"/>
    <property type="match status" value="1"/>
</dbReference>
<dbReference type="GO" id="GO:1902388">
    <property type="term" value="F:ceramide 1-phosphate transfer activity"/>
    <property type="evidence" value="ECO:0007669"/>
    <property type="project" value="TreeGrafter"/>
</dbReference>
<dbReference type="Pfam" id="PF08718">
    <property type="entry name" value="GLTP"/>
    <property type="match status" value="1"/>
</dbReference>